<feature type="domain" description="Gfo/Idh/MocA-like oxidoreductase N-terminal" evidence="2">
    <location>
        <begin position="5"/>
        <end position="118"/>
    </location>
</feature>
<dbReference type="SUPFAM" id="SSF55347">
    <property type="entry name" value="Glyceraldehyde-3-phosphate dehydrogenase-like, C-terminal domain"/>
    <property type="match status" value="1"/>
</dbReference>
<dbReference type="EMBL" id="MRVI01000001">
    <property type="protein sequence ID" value="OOC62121.1"/>
    <property type="molecule type" value="Genomic_DNA"/>
</dbReference>
<keyword evidence="6" id="KW-1185">Reference proteome</keyword>
<protein>
    <submittedName>
        <fullName evidence="4">Oxidoreductase</fullName>
    </submittedName>
</protein>
<dbReference type="Pfam" id="PF22725">
    <property type="entry name" value="GFO_IDH_MocA_C3"/>
    <property type="match status" value="1"/>
</dbReference>
<name>A0A1B2E6U2_9BACL</name>
<evidence type="ECO:0000259" key="3">
    <source>
        <dbReference type="Pfam" id="PF22725"/>
    </source>
</evidence>
<proteinExistence type="predicted"/>
<feature type="domain" description="GFO/IDH/MocA-like oxidoreductase" evidence="3">
    <location>
        <begin position="130"/>
        <end position="265"/>
    </location>
</feature>
<dbReference type="OrthoDB" id="9815825at2"/>
<gene>
    <name evidence="5" type="ORF">BBD40_09810</name>
    <name evidence="4" type="ORF">BBD41_25725</name>
</gene>
<evidence type="ECO:0000256" key="1">
    <source>
        <dbReference type="ARBA" id="ARBA00023002"/>
    </source>
</evidence>
<dbReference type="InterPro" id="IPR036291">
    <property type="entry name" value="NAD(P)-bd_dom_sf"/>
</dbReference>
<accession>A0A1B2E6U2</accession>
<evidence type="ECO:0000313" key="5">
    <source>
        <dbReference type="EMBL" id="OOC62121.1"/>
    </source>
</evidence>
<dbReference type="PANTHER" id="PTHR43818:SF11">
    <property type="entry name" value="BCDNA.GH03377"/>
    <property type="match status" value="1"/>
</dbReference>
<dbReference type="Proteomes" id="UP000189059">
    <property type="component" value="Unassembled WGS sequence"/>
</dbReference>
<sequence length="368" mass="40008">MNKVKAGVIGCGKISGIYMENCQKFDILELKACSDIDRSRAEEQAARYGIPHVYTTEELLADPEIEIVINLTIPALHAKITLDALQAGKHVYVEKPLAVTREEGLAVLETAREKGLLVGCAPETFLGAGIQTALKLVRDGKIGTPIAATAFMMSRGHEFWHPDPEFYYAAGGGPMFDMGPYYLTALVQLLGPIRSVSGMTGKALTERTITSEKKYGQKIQVDVPTHVAGLLRFDNGAIGTLITSFDVFGGSTLPNIEIYGTQGTMLVPDPNTFGGSVKYRLTGESEWTEEPLLPGYNQNTRGIGPADMAYAIRSGRSHRASGELAYHVLEAMWAFHDSSDSGTQYEMKSTCEIPAPLPLDLPLYTLDK</sequence>
<dbReference type="PANTHER" id="PTHR43818">
    <property type="entry name" value="BCDNA.GH03377"/>
    <property type="match status" value="1"/>
</dbReference>
<reference evidence="4" key="1">
    <citation type="submission" date="2016-08" db="EMBL/GenBank/DDBJ databases">
        <title>Complete Genome Seqeunce of Paenibacillus sp. nov. IHBB 9852 from high altitute lake of Indian trans-Himalayas.</title>
        <authorList>
            <person name="Kiran S."/>
            <person name="Swarnkar M.K."/>
            <person name="Rana A."/>
            <person name="Tewari R."/>
            <person name="Gulati A."/>
        </authorList>
    </citation>
    <scope>NUCLEOTIDE SEQUENCE [LARGE SCALE GENOMIC DNA]</scope>
    <source>
        <strain evidence="4">IHBB 9852</strain>
    </source>
</reference>
<dbReference type="GO" id="GO:0000166">
    <property type="term" value="F:nucleotide binding"/>
    <property type="evidence" value="ECO:0007669"/>
    <property type="project" value="InterPro"/>
</dbReference>
<dbReference type="Pfam" id="PF01408">
    <property type="entry name" value="GFO_IDH_MocA"/>
    <property type="match status" value="1"/>
</dbReference>
<dbReference type="EMBL" id="CP016809">
    <property type="protein sequence ID" value="ANY75705.1"/>
    <property type="molecule type" value="Genomic_DNA"/>
</dbReference>
<organism evidence="4">
    <name type="scientific">Paenibacillus ihbetae</name>
    <dbReference type="NCBI Taxonomy" id="1870820"/>
    <lineage>
        <taxon>Bacteria</taxon>
        <taxon>Bacillati</taxon>
        <taxon>Bacillota</taxon>
        <taxon>Bacilli</taxon>
        <taxon>Bacillales</taxon>
        <taxon>Paenibacillaceae</taxon>
        <taxon>Paenibacillus</taxon>
    </lineage>
</organism>
<evidence type="ECO:0000259" key="2">
    <source>
        <dbReference type="Pfam" id="PF01408"/>
    </source>
</evidence>
<dbReference type="SUPFAM" id="SSF51735">
    <property type="entry name" value="NAD(P)-binding Rossmann-fold domains"/>
    <property type="match status" value="1"/>
</dbReference>
<dbReference type="InterPro" id="IPR050463">
    <property type="entry name" value="Gfo/Idh/MocA_oxidrdct_glycsds"/>
</dbReference>
<dbReference type="KEGG" id="pib:BBD41_25725"/>
<dbReference type="GO" id="GO:0016491">
    <property type="term" value="F:oxidoreductase activity"/>
    <property type="evidence" value="ECO:0007669"/>
    <property type="project" value="UniProtKB-KW"/>
</dbReference>
<evidence type="ECO:0000313" key="6">
    <source>
        <dbReference type="Proteomes" id="UP000189059"/>
    </source>
</evidence>
<dbReference type="InterPro" id="IPR055170">
    <property type="entry name" value="GFO_IDH_MocA-like_dom"/>
</dbReference>
<keyword evidence="1" id="KW-0560">Oxidoreductase</keyword>
<evidence type="ECO:0000313" key="4">
    <source>
        <dbReference type="EMBL" id="ANY75705.1"/>
    </source>
</evidence>
<dbReference type="RefSeq" id="WP_077566923.1">
    <property type="nucleotide sequence ID" value="NZ_CP016809.1"/>
</dbReference>
<dbReference type="AlphaFoldDB" id="A0A1B2E6U2"/>
<reference evidence="5 6" key="2">
    <citation type="submission" date="2016-12" db="EMBL/GenBank/DDBJ databases">
        <title>Genome sequencing and description of Paenibacillus sp. nov. from high altitude lake in the Indian Trans- Himalayas.</title>
        <authorList>
            <person name="Kiran S."/>
            <person name="Swarnkar M.K."/>
            <person name="Rana A."/>
            <person name="Tewari R."/>
            <person name="Gulati A."/>
        </authorList>
    </citation>
    <scope>NUCLEOTIDE SEQUENCE [LARGE SCALE GENOMIC DNA]</scope>
    <source>
        <strain evidence="5 6">IHBB 9951</strain>
    </source>
</reference>
<dbReference type="Gene3D" id="3.30.360.10">
    <property type="entry name" value="Dihydrodipicolinate Reductase, domain 2"/>
    <property type="match status" value="1"/>
</dbReference>
<dbReference type="InterPro" id="IPR000683">
    <property type="entry name" value="Gfo/Idh/MocA-like_OxRdtase_N"/>
</dbReference>
<dbReference type="Gene3D" id="3.40.50.720">
    <property type="entry name" value="NAD(P)-binding Rossmann-like Domain"/>
    <property type="match status" value="1"/>
</dbReference>